<evidence type="ECO:0000256" key="5">
    <source>
        <dbReference type="ARBA" id="ARBA00022694"/>
    </source>
</evidence>
<comment type="catalytic activity">
    <reaction evidence="10">
        <text>L-seryl-[protein] + ATP = O-phospho-L-seryl-[protein] + ADP + H(+)</text>
        <dbReference type="Rhea" id="RHEA:17989"/>
        <dbReference type="Rhea" id="RHEA-COMP:9863"/>
        <dbReference type="Rhea" id="RHEA-COMP:11604"/>
        <dbReference type="ChEBI" id="CHEBI:15378"/>
        <dbReference type="ChEBI" id="CHEBI:29999"/>
        <dbReference type="ChEBI" id="CHEBI:30616"/>
        <dbReference type="ChEBI" id="CHEBI:83421"/>
        <dbReference type="ChEBI" id="CHEBI:456216"/>
        <dbReference type="EC" id="2.7.11.1"/>
    </reaction>
</comment>
<evidence type="ECO:0000256" key="3">
    <source>
        <dbReference type="ARBA" id="ARBA00022527"/>
    </source>
</evidence>
<evidence type="ECO:0000313" key="12">
    <source>
        <dbReference type="EMBL" id="THD19027.1"/>
    </source>
</evidence>
<protein>
    <recommendedName>
        <fullName evidence="2">non-specific serine/threonine protein kinase</fullName>
        <ecNumber evidence="2">2.7.11.1</ecNumber>
    </recommendedName>
</protein>
<evidence type="ECO:0000256" key="10">
    <source>
        <dbReference type="ARBA" id="ARBA00048679"/>
    </source>
</evidence>
<dbReference type="Gene3D" id="1.10.510.10">
    <property type="entry name" value="Transferase(Phosphotransferase) domain 1"/>
    <property type="match status" value="1"/>
</dbReference>
<feature type="compositionally biased region" description="Basic and acidic residues" evidence="11">
    <location>
        <begin position="220"/>
        <end position="248"/>
    </location>
</feature>
<keyword evidence="6" id="KW-0547">Nucleotide-binding</keyword>
<keyword evidence="7" id="KW-0418">Kinase</keyword>
<dbReference type="PANTHER" id="PTHR12209">
    <property type="entry name" value="NON-SPECIFIC SERINE/THREONINE PROTEIN KINASE"/>
    <property type="match status" value="1"/>
</dbReference>
<keyword evidence="13" id="KW-1185">Reference proteome</keyword>
<evidence type="ECO:0000256" key="2">
    <source>
        <dbReference type="ARBA" id="ARBA00012513"/>
    </source>
</evidence>
<sequence length="580" mass="65258">MKNSEVLDIKAREEKYRALNAKLEAKTARLLKEADDILESAQAVTKLTLCDNSDAANADMEESDEKAVYLSAPETSGSPIEAGRTDESSDETDAPFGDVLPEPANKLSSKAQNRYLKAKVRVLQEELQKMNTELNDMREETARYKKRTQELEDERNRLHRVTTNHSAQVEKIKKSLDETRTHCDTLEAERNALKKDGEALKKSSSQQAAELKSATTRLHRATEETERLKSELEKVRSSTRETMESSKHTIEQLTADNRRLERQKTELISAFKKQLRLIDVLRRQKATVNCHGDQNDSSAFHLAGARLTQLTVALGRLLARLHANHVIHGDLTMANILIRKGAEARVFSAQLSTSAGPKLCVIKERFVKQYRHPTLDANLSGQRLRAEARLLLHCRKLGIEVPPVLLVDITNRRLWLGHVGPDALTLNGWFRSLHQLVVMATPEQERGESEPHLVLIDFGLASAISHSATQRLPEEKAVDLYVFERALINALDLDFLQRIGCSFPQFTTPESLMNCVLESYRANYPSEATALRREGDEKAKKANTAKTQSESVAALEAEVRANISKLEEVRLRGRKRLMIG</sequence>
<keyword evidence="4" id="KW-0808">Transferase</keyword>
<evidence type="ECO:0000256" key="7">
    <source>
        <dbReference type="ARBA" id="ARBA00022777"/>
    </source>
</evidence>
<evidence type="ECO:0000313" key="13">
    <source>
        <dbReference type="Proteomes" id="UP000230066"/>
    </source>
</evidence>
<dbReference type="Gene3D" id="3.30.200.20">
    <property type="entry name" value="Phosphorylase Kinase, domain 1"/>
    <property type="match status" value="1"/>
</dbReference>
<feature type="compositionally biased region" description="Polar residues" evidence="11">
    <location>
        <begin position="202"/>
        <end position="216"/>
    </location>
</feature>
<feature type="region of interest" description="Disordered" evidence="11">
    <location>
        <begin position="69"/>
        <end position="111"/>
    </location>
</feature>
<comment type="catalytic activity">
    <reaction evidence="9">
        <text>L-threonyl-[protein] + ATP = O-phospho-L-threonyl-[protein] + ADP + H(+)</text>
        <dbReference type="Rhea" id="RHEA:46608"/>
        <dbReference type="Rhea" id="RHEA-COMP:11060"/>
        <dbReference type="Rhea" id="RHEA-COMP:11605"/>
        <dbReference type="ChEBI" id="CHEBI:15378"/>
        <dbReference type="ChEBI" id="CHEBI:30013"/>
        <dbReference type="ChEBI" id="CHEBI:30616"/>
        <dbReference type="ChEBI" id="CHEBI:61977"/>
        <dbReference type="ChEBI" id="CHEBI:456216"/>
        <dbReference type="EC" id="2.7.11.1"/>
    </reaction>
</comment>
<organism evidence="12 13">
    <name type="scientific">Fasciola hepatica</name>
    <name type="common">Liver fluke</name>
    <dbReference type="NCBI Taxonomy" id="6192"/>
    <lineage>
        <taxon>Eukaryota</taxon>
        <taxon>Metazoa</taxon>
        <taxon>Spiralia</taxon>
        <taxon>Lophotrochozoa</taxon>
        <taxon>Platyhelminthes</taxon>
        <taxon>Trematoda</taxon>
        <taxon>Digenea</taxon>
        <taxon>Plagiorchiida</taxon>
        <taxon>Echinostomata</taxon>
        <taxon>Echinostomatoidea</taxon>
        <taxon>Fasciolidae</taxon>
        <taxon>Fasciola</taxon>
    </lineage>
</organism>
<dbReference type="Proteomes" id="UP000230066">
    <property type="component" value="Unassembled WGS sequence"/>
</dbReference>
<dbReference type="GO" id="GO:0000408">
    <property type="term" value="C:EKC/KEOPS complex"/>
    <property type="evidence" value="ECO:0007669"/>
    <property type="project" value="TreeGrafter"/>
</dbReference>
<dbReference type="InterPro" id="IPR011009">
    <property type="entry name" value="Kinase-like_dom_sf"/>
</dbReference>
<evidence type="ECO:0000256" key="11">
    <source>
        <dbReference type="SAM" id="MobiDB-lite"/>
    </source>
</evidence>
<feature type="region of interest" description="Disordered" evidence="11">
    <location>
        <begin position="197"/>
        <end position="248"/>
    </location>
</feature>
<dbReference type="FunFam" id="3.30.200.20:FF:000201">
    <property type="entry name" value="TP53-regulating kinase isoform X1"/>
    <property type="match status" value="1"/>
</dbReference>
<dbReference type="PROSITE" id="PS00109">
    <property type="entry name" value="PROTEIN_KINASE_TYR"/>
    <property type="match status" value="1"/>
</dbReference>
<dbReference type="AlphaFoldDB" id="A0A4E0RC66"/>
<evidence type="ECO:0000256" key="8">
    <source>
        <dbReference type="ARBA" id="ARBA00022840"/>
    </source>
</evidence>
<gene>
    <name evidence="12" type="ORF">D915_010278</name>
</gene>
<dbReference type="GO" id="GO:0070525">
    <property type="term" value="P:tRNA threonylcarbamoyladenosine metabolic process"/>
    <property type="evidence" value="ECO:0007669"/>
    <property type="project" value="TreeGrafter"/>
</dbReference>
<evidence type="ECO:0000256" key="4">
    <source>
        <dbReference type="ARBA" id="ARBA00022679"/>
    </source>
</evidence>
<dbReference type="EC" id="2.7.11.1" evidence="2"/>
<dbReference type="InterPro" id="IPR008266">
    <property type="entry name" value="Tyr_kinase_AS"/>
</dbReference>
<dbReference type="GO" id="GO:0008033">
    <property type="term" value="P:tRNA processing"/>
    <property type="evidence" value="ECO:0007669"/>
    <property type="project" value="UniProtKB-KW"/>
</dbReference>
<dbReference type="SUPFAM" id="SSF90257">
    <property type="entry name" value="Myosin rod fragments"/>
    <property type="match status" value="1"/>
</dbReference>
<keyword evidence="8" id="KW-0067">ATP-binding</keyword>
<evidence type="ECO:0000256" key="6">
    <source>
        <dbReference type="ARBA" id="ARBA00022741"/>
    </source>
</evidence>
<dbReference type="GO" id="GO:0005634">
    <property type="term" value="C:nucleus"/>
    <property type="evidence" value="ECO:0007669"/>
    <property type="project" value="TreeGrafter"/>
</dbReference>
<dbReference type="Gene3D" id="1.10.287.1490">
    <property type="match status" value="1"/>
</dbReference>
<keyword evidence="3" id="KW-0723">Serine/threonine-protein kinase</keyword>
<dbReference type="GO" id="GO:0005829">
    <property type="term" value="C:cytosol"/>
    <property type="evidence" value="ECO:0007669"/>
    <property type="project" value="TreeGrafter"/>
</dbReference>
<comment type="similarity">
    <text evidence="1">Belongs to the protein kinase superfamily. BUD32 family.</text>
</comment>
<accession>A0A4E0RC66</accession>
<evidence type="ECO:0000256" key="1">
    <source>
        <dbReference type="ARBA" id="ARBA00010630"/>
    </source>
</evidence>
<dbReference type="SUPFAM" id="SSF56112">
    <property type="entry name" value="Protein kinase-like (PK-like)"/>
    <property type="match status" value="1"/>
</dbReference>
<reference evidence="12" key="1">
    <citation type="submission" date="2019-03" db="EMBL/GenBank/DDBJ databases">
        <title>Improved annotation for the trematode Fasciola hepatica.</title>
        <authorList>
            <person name="Choi Y.-J."/>
            <person name="Martin J."/>
            <person name="Mitreva M."/>
        </authorList>
    </citation>
    <scope>NUCLEOTIDE SEQUENCE [LARGE SCALE GENOMIC DNA]</scope>
</reference>
<dbReference type="EMBL" id="JXXN02007631">
    <property type="protein sequence ID" value="THD19027.1"/>
    <property type="molecule type" value="Genomic_DNA"/>
</dbReference>
<dbReference type="GO" id="GO:0004674">
    <property type="term" value="F:protein serine/threonine kinase activity"/>
    <property type="evidence" value="ECO:0007669"/>
    <property type="project" value="UniProtKB-KW"/>
</dbReference>
<dbReference type="GO" id="GO:0005524">
    <property type="term" value="F:ATP binding"/>
    <property type="evidence" value="ECO:0007669"/>
    <property type="project" value="UniProtKB-KW"/>
</dbReference>
<comment type="caution">
    <text evidence="12">The sequence shown here is derived from an EMBL/GenBank/DDBJ whole genome shotgun (WGS) entry which is preliminary data.</text>
</comment>
<evidence type="ECO:0000256" key="9">
    <source>
        <dbReference type="ARBA" id="ARBA00047899"/>
    </source>
</evidence>
<keyword evidence="5" id="KW-0819">tRNA processing</keyword>
<dbReference type="PANTHER" id="PTHR12209:SF0">
    <property type="entry name" value="EKC_KEOPS COMPLEX SUBUNIT TP53RK"/>
    <property type="match status" value="1"/>
</dbReference>
<name>A0A4E0RC66_FASHE</name>
<proteinExistence type="inferred from homology"/>